<gene>
    <name evidence="6" type="ORF">M407DRAFT_34620</name>
</gene>
<dbReference type="GO" id="GO:0033897">
    <property type="term" value="F:ribonuclease T2 activity"/>
    <property type="evidence" value="ECO:0007669"/>
    <property type="project" value="InterPro"/>
</dbReference>
<accession>A0A0C3L251</accession>
<reference evidence="7" key="2">
    <citation type="submission" date="2015-01" db="EMBL/GenBank/DDBJ databases">
        <title>Evolutionary Origins and Diversification of the Mycorrhizal Mutualists.</title>
        <authorList>
            <consortium name="DOE Joint Genome Institute"/>
            <consortium name="Mycorrhizal Genomics Consortium"/>
            <person name="Kohler A."/>
            <person name="Kuo A."/>
            <person name="Nagy L.G."/>
            <person name="Floudas D."/>
            <person name="Copeland A."/>
            <person name="Barry K.W."/>
            <person name="Cichocki N."/>
            <person name="Veneault-Fourrey C."/>
            <person name="LaButti K."/>
            <person name="Lindquist E.A."/>
            <person name="Lipzen A."/>
            <person name="Lundell T."/>
            <person name="Morin E."/>
            <person name="Murat C."/>
            <person name="Riley R."/>
            <person name="Ohm R."/>
            <person name="Sun H."/>
            <person name="Tunlid A."/>
            <person name="Henrissat B."/>
            <person name="Grigoriev I.V."/>
            <person name="Hibbett D.S."/>
            <person name="Martin F."/>
        </authorList>
    </citation>
    <scope>NUCLEOTIDE SEQUENCE [LARGE SCALE GENOMIC DNA]</scope>
    <source>
        <strain evidence="7">MUT 4182</strain>
    </source>
</reference>
<dbReference type="Proteomes" id="UP000054248">
    <property type="component" value="Unassembled WGS sequence"/>
</dbReference>
<dbReference type="GO" id="GO:0005576">
    <property type="term" value="C:extracellular region"/>
    <property type="evidence" value="ECO:0007669"/>
    <property type="project" value="TreeGrafter"/>
</dbReference>
<dbReference type="InterPro" id="IPR001568">
    <property type="entry name" value="RNase_T2-like"/>
</dbReference>
<dbReference type="PANTHER" id="PTHR11240:SF22">
    <property type="entry name" value="RIBONUCLEASE T2"/>
    <property type="match status" value="1"/>
</dbReference>
<comment type="similarity">
    <text evidence="1 4">Belongs to the RNase T2 family.</text>
</comment>
<feature type="signal peptide" evidence="5">
    <location>
        <begin position="1"/>
        <end position="19"/>
    </location>
</feature>
<dbReference type="Pfam" id="PF00445">
    <property type="entry name" value="Ribonuclease_T2"/>
    <property type="match status" value="1"/>
</dbReference>
<keyword evidence="7" id="KW-1185">Reference proteome</keyword>
<sequence>MTRFTPFLVCALLAKASLAIQSPFTNLARQAGDVCPADALSCQDVSGVDSCCVETPGGQLLQTQLWDFKPAKGPADSWTVHGLFPDHCDGTFDQHCDPSRNYPSIRNVLIENGKEDLLEWMDEFWVGSIGQNERFWSNEWNKHGTCMSTIAPNCMPEGSNTGLDAAFYFQLASDAFKSLPTYEFLSSAGIEPDTTKTYSLEELTSAIKGAHGFLPALSCKSGALNSISYYFNMKGTVMNGTLIPFDAPKRGSCPKDGIKYLPKTSWI</sequence>
<keyword evidence="2" id="KW-1015">Disulfide bond</keyword>
<evidence type="ECO:0000256" key="1">
    <source>
        <dbReference type="ARBA" id="ARBA00007469"/>
    </source>
</evidence>
<evidence type="ECO:0000256" key="4">
    <source>
        <dbReference type="RuleBase" id="RU004328"/>
    </source>
</evidence>
<keyword evidence="5" id="KW-0732">Signal</keyword>
<dbReference type="EMBL" id="KN823819">
    <property type="protein sequence ID" value="KIO15787.1"/>
    <property type="molecule type" value="Genomic_DNA"/>
</dbReference>
<dbReference type="GO" id="GO:0003723">
    <property type="term" value="F:RNA binding"/>
    <property type="evidence" value="ECO:0007669"/>
    <property type="project" value="InterPro"/>
</dbReference>
<dbReference type="GO" id="GO:0006401">
    <property type="term" value="P:RNA catabolic process"/>
    <property type="evidence" value="ECO:0007669"/>
    <property type="project" value="TreeGrafter"/>
</dbReference>
<proteinExistence type="inferred from homology"/>
<dbReference type="InterPro" id="IPR033697">
    <property type="entry name" value="Ribonuclease_T2_eukaryotic"/>
</dbReference>
<dbReference type="OrthoDB" id="435754at2759"/>
<reference evidence="6 7" key="1">
    <citation type="submission" date="2014-04" db="EMBL/GenBank/DDBJ databases">
        <authorList>
            <consortium name="DOE Joint Genome Institute"/>
            <person name="Kuo A."/>
            <person name="Girlanda M."/>
            <person name="Perotto S."/>
            <person name="Kohler A."/>
            <person name="Nagy L.G."/>
            <person name="Floudas D."/>
            <person name="Copeland A."/>
            <person name="Barry K.W."/>
            <person name="Cichocki N."/>
            <person name="Veneault-Fourrey C."/>
            <person name="LaButti K."/>
            <person name="Lindquist E.A."/>
            <person name="Lipzen A."/>
            <person name="Lundell T."/>
            <person name="Morin E."/>
            <person name="Murat C."/>
            <person name="Sun H."/>
            <person name="Tunlid A."/>
            <person name="Henrissat B."/>
            <person name="Grigoriev I.V."/>
            <person name="Hibbett D.S."/>
            <person name="Martin F."/>
            <person name="Nordberg H.P."/>
            <person name="Cantor M.N."/>
            <person name="Hua S.X."/>
        </authorList>
    </citation>
    <scope>NUCLEOTIDE SEQUENCE [LARGE SCALE GENOMIC DNA]</scope>
    <source>
        <strain evidence="6 7">MUT 4182</strain>
    </source>
</reference>
<evidence type="ECO:0000256" key="3">
    <source>
        <dbReference type="PIRSR" id="PIRSR633697-1"/>
    </source>
</evidence>
<evidence type="ECO:0000256" key="5">
    <source>
        <dbReference type="SAM" id="SignalP"/>
    </source>
</evidence>
<organism evidence="6 7">
    <name type="scientific">Tulasnella calospora MUT 4182</name>
    <dbReference type="NCBI Taxonomy" id="1051891"/>
    <lineage>
        <taxon>Eukaryota</taxon>
        <taxon>Fungi</taxon>
        <taxon>Dikarya</taxon>
        <taxon>Basidiomycota</taxon>
        <taxon>Agaricomycotina</taxon>
        <taxon>Agaricomycetes</taxon>
        <taxon>Cantharellales</taxon>
        <taxon>Tulasnellaceae</taxon>
        <taxon>Tulasnella</taxon>
    </lineage>
</organism>
<dbReference type="PANTHER" id="PTHR11240">
    <property type="entry name" value="RIBONUCLEASE T2"/>
    <property type="match status" value="1"/>
</dbReference>
<dbReference type="HOGENOM" id="CLU_037966_1_0_1"/>
<feature type="active site" evidence="3">
    <location>
        <position position="143"/>
    </location>
</feature>
<protein>
    <submittedName>
        <fullName evidence="6">Uncharacterized protein</fullName>
    </submittedName>
</protein>
<evidence type="ECO:0000313" key="6">
    <source>
        <dbReference type="EMBL" id="KIO15787.1"/>
    </source>
</evidence>
<feature type="chain" id="PRO_5002166413" evidence="5">
    <location>
        <begin position="20"/>
        <end position="267"/>
    </location>
</feature>
<evidence type="ECO:0000313" key="7">
    <source>
        <dbReference type="Proteomes" id="UP000054248"/>
    </source>
</evidence>
<feature type="active site" evidence="3">
    <location>
        <position position="139"/>
    </location>
</feature>
<evidence type="ECO:0000256" key="2">
    <source>
        <dbReference type="ARBA" id="ARBA00023157"/>
    </source>
</evidence>
<name>A0A0C3L251_9AGAM</name>
<dbReference type="InterPro" id="IPR036430">
    <property type="entry name" value="RNase_T2-like_sf"/>
</dbReference>
<dbReference type="AlphaFoldDB" id="A0A0C3L251"/>
<dbReference type="CDD" id="cd01061">
    <property type="entry name" value="RNase_T2_euk"/>
    <property type="match status" value="1"/>
</dbReference>
<dbReference type="SUPFAM" id="SSF55895">
    <property type="entry name" value="Ribonuclease Rh-like"/>
    <property type="match status" value="1"/>
</dbReference>
<dbReference type="Gene3D" id="3.90.730.10">
    <property type="entry name" value="Ribonuclease T2-like"/>
    <property type="match status" value="1"/>
</dbReference>
<feature type="active site" evidence="3">
    <location>
        <position position="81"/>
    </location>
</feature>